<feature type="compositionally biased region" description="Low complexity" evidence="3">
    <location>
        <begin position="890"/>
        <end position="900"/>
    </location>
</feature>
<dbReference type="Proteomes" id="UP000241890">
    <property type="component" value="Unassembled WGS sequence"/>
</dbReference>
<gene>
    <name evidence="4" type="ORF">FCC1311_082172</name>
</gene>
<evidence type="ECO:0000256" key="1">
    <source>
        <dbReference type="ARBA" id="ARBA00004123"/>
    </source>
</evidence>
<feature type="region of interest" description="Disordered" evidence="3">
    <location>
        <begin position="336"/>
        <end position="459"/>
    </location>
</feature>
<dbReference type="GO" id="GO:0008168">
    <property type="term" value="F:methyltransferase activity"/>
    <property type="evidence" value="ECO:0007669"/>
    <property type="project" value="UniProtKB-KW"/>
</dbReference>
<dbReference type="InParanoid" id="A0A2R5GM69"/>
<dbReference type="GO" id="GO:0005634">
    <property type="term" value="C:nucleus"/>
    <property type="evidence" value="ECO:0007669"/>
    <property type="project" value="UniProtKB-SubCell"/>
</dbReference>
<feature type="compositionally biased region" description="Low complexity" evidence="3">
    <location>
        <begin position="1177"/>
        <end position="1230"/>
    </location>
</feature>
<organism evidence="4 5">
    <name type="scientific">Hondaea fermentalgiana</name>
    <dbReference type="NCBI Taxonomy" id="2315210"/>
    <lineage>
        <taxon>Eukaryota</taxon>
        <taxon>Sar</taxon>
        <taxon>Stramenopiles</taxon>
        <taxon>Bigyra</taxon>
        <taxon>Labyrinthulomycetes</taxon>
        <taxon>Thraustochytrida</taxon>
        <taxon>Thraustochytriidae</taxon>
        <taxon>Hondaea</taxon>
    </lineage>
</organism>
<feature type="region of interest" description="Disordered" evidence="3">
    <location>
        <begin position="772"/>
        <end position="799"/>
    </location>
</feature>
<evidence type="ECO:0000313" key="4">
    <source>
        <dbReference type="EMBL" id="GBG31992.1"/>
    </source>
</evidence>
<keyword evidence="5" id="KW-1185">Reference proteome</keyword>
<reference evidence="4 5" key="1">
    <citation type="submission" date="2017-12" db="EMBL/GenBank/DDBJ databases">
        <title>Sequencing, de novo assembly and annotation of complete genome of a new Thraustochytrid species, strain FCC1311.</title>
        <authorList>
            <person name="Sedici K."/>
            <person name="Godart F."/>
            <person name="Aiese Cigliano R."/>
            <person name="Sanseverino W."/>
            <person name="Barakat M."/>
            <person name="Ortet P."/>
            <person name="Marechal E."/>
            <person name="Cagnac O."/>
            <person name="Amato A."/>
        </authorList>
    </citation>
    <scope>NUCLEOTIDE SEQUENCE [LARGE SCALE GENOMIC DNA]</scope>
</reference>
<feature type="region of interest" description="Disordered" evidence="3">
    <location>
        <begin position="1505"/>
        <end position="1608"/>
    </location>
</feature>
<keyword evidence="4" id="KW-0808">Transferase</keyword>
<comment type="subcellular location">
    <subcellularLocation>
        <location evidence="1">Nucleus</location>
    </subcellularLocation>
</comment>
<feature type="compositionally biased region" description="Polar residues" evidence="3">
    <location>
        <begin position="1508"/>
        <end position="1519"/>
    </location>
</feature>
<dbReference type="GO" id="GO:0010468">
    <property type="term" value="P:regulation of gene expression"/>
    <property type="evidence" value="ECO:0007669"/>
    <property type="project" value="TreeGrafter"/>
</dbReference>
<feature type="compositionally biased region" description="Basic residues" evidence="3">
    <location>
        <begin position="240"/>
        <end position="249"/>
    </location>
</feature>
<feature type="region of interest" description="Disordered" evidence="3">
    <location>
        <begin position="825"/>
        <end position="966"/>
    </location>
</feature>
<feature type="region of interest" description="Disordered" evidence="3">
    <location>
        <begin position="236"/>
        <end position="265"/>
    </location>
</feature>
<feature type="compositionally biased region" description="Low complexity" evidence="3">
    <location>
        <begin position="250"/>
        <end position="265"/>
    </location>
</feature>
<feature type="compositionally biased region" description="Low complexity" evidence="3">
    <location>
        <begin position="403"/>
        <end position="418"/>
    </location>
</feature>
<feature type="compositionally biased region" description="Basic and acidic residues" evidence="3">
    <location>
        <begin position="443"/>
        <end position="454"/>
    </location>
</feature>
<dbReference type="Gene3D" id="2.60.120.650">
    <property type="entry name" value="Cupin"/>
    <property type="match status" value="1"/>
</dbReference>
<dbReference type="PANTHER" id="PTHR14017">
    <property type="entry name" value="LYSINE-SPECIFIC DEMETHYLASE"/>
    <property type="match status" value="1"/>
</dbReference>
<keyword evidence="4" id="KW-0489">Methyltransferase</keyword>
<dbReference type="GO" id="GO:0032259">
    <property type="term" value="P:methylation"/>
    <property type="evidence" value="ECO:0007669"/>
    <property type="project" value="UniProtKB-KW"/>
</dbReference>
<keyword evidence="2" id="KW-0539">Nucleus</keyword>
<feature type="compositionally biased region" description="Polar residues" evidence="3">
    <location>
        <begin position="1553"/>
        <end position="1584"/>
    </location>
</feature>
<feature type="compositionally biased region" description="Low complexity" evidence="3">
    <location>
        <begin position="63"/>
        <end position="74"/>
    </location>
</feature>
<feature type="region of interest" description="Disordered" evidence="3">
    <location>
        <begin position="1153"/>
        <end position="1237"/>
    </location>
</feature>
<evidence type="ECO:0000313" key="5">
    <source>
        <dbReference type="Proteomes" id="UP000241890"/>
    </source>
</evidence>
<dbReference type="InterPro" id="IPR051630">
    <property type="entry name" value="Corepressor-Demethylase"/>
</dbReference>
<evidence type="ECO:0000256" key="2">
    <source>
        <dbReference type="ARBA" id="ARBA00023242"/>
    </source>
</evidence>
<dbReference type="PANTHER" id="PTHR14017:SF1">
    <property type="entry name" value="LD02225P"/>
    <property type="match status" value="1"/>
</dbReference>
<evidence type="ECO:0000256" key="3">
    <source>
        <dbReference type="SAM" id="MobiDB-lite"/>
    </source>
</evidence>
<sequence>MPGPCAAEDAAAARKTLVVRRALPAQQQQQQQQQQCGAKDTMQSVIASNNNNNRLTNAVPASRPMAPMHAAGPRPGAPGSGAHPNMMHRSIPPQYQHHRGVPNAHMARPGYRVRPGHPYGQPPNKMARTAPIVSGVNAPAVKALPKIDFPKVNSTSFVRVLGCTMHEECMNLAKRNNLLSRIDRQRVKEEDHGNLDSERFGASVLAKNITIVEGLLEASGLSNDLFSFASLEKVTGPTKPARRMPKRKSTASSNTTSSFSSSTAAAQSSSDPAAAAAAAAADADTPKASVPVAVFKHSAVSGPCKIREERVGTVSLSNAVHKLAVKQAEQEAQERAKESLAAEAKRPATRRISTRAAAAAAAKEAKTAKSAADTTSSQTDDAASASADDAPAGDDNEEGDNEAANAPSNSPTANSTTAKPASGVAPSAGNVAAADRALKRKRAENEASSKESTHVRCARQSLGHNNENWKLQRLELQKLPECIRFTSPVNVLHIHQSSTLKIGPQLSIKETGVCSPLREGTNRYRTFSINHGPGQEEWGAVAASHAEAARQLYGSDFGKIFPNVGYLIRNGIPVMYGLLQRKELVGISPGTVFWTMARGDMVSSSWNFLERAVSSFRLASEVRPMINLALDLAITELEAAKQKSATLSNPLLGLLTSQLEHALDREESIRRQALEHQFRPAPEPVGSNATHCEDCHRELFHHYFYCSTCDCLGPEKSMDLNATGTTATLNHAALAIIAASKKAQLPSHLASGSASTHGPSATAMLAGKPRPTAFASRRPAPGGMVRPVPSQQQAAMHAKNPQAVNAAGNVMRPTHVQLDAQRRSAFSNTRGGMQHPIKTERPAARDLETRSEPGEPVRTVSSSSSAPTSGCNGGSSTSVKSEPALKAEAQRQQQPQQQRPGMSGPMNASSKTMLPGGQRPPLTASTASSSTYARPVMANSSMHRPMGTGTMAPGMHRPGMSNGAMAHKSSLGKINTLAGPEKKTASRRKPRSPVPTWLRVDSRVIVNDSGQIGTVTKSGHGFYTVQLDGTTKTVLKRRNGLSSPAAVRSNVVFSCSEQEAEMLGTSPDSIATWRELVGGSFPGGKILPPCPPLGMHGMAYGKPGGPLGKDDHMARSSSSACAIANAVANPCRMSGVLGGHAGVRPGMSHVGMHPQARSHPGMSSQPARPQWAGGPTQARQPHPHMQQQRPGAYPVAARPGYAAAAQTARPIGGPSVQGRPPVQQQQQQNVSTPDKTGVAIDKSKGSAHATTAVAAAAKPGPIPAAVPQELRKVLRSRPAVFCSECWQRHRAQHNGHLTLCLERWYLEDLRMRVQEVAQLLRTRTASIEHLVVKPPTTIEEMLGNVHLARARDVPVARSSLARPDLAPRRVAPNQMPHPITSVMKPIIAGVVDRDLCIRVWHTEQQRVKKMASSVASSATASTSAATTSATSNSTVVPVAAKSALANGNKSGPTTAVAATANAKPSVAPVPPMAPSAQTATKAAAAATTTTTAALANRAKVGPIVMSRGPSSCSVQSAKDVNNKKKKMASVQASACPKRRKKVSGAPLPPRQQHPPQALNSRTQLQNPAAASNLPRSETSVSAPRTPQMKPEPQPLQPLHPSILTTPKATRGPSLIRASASASSLPFLPLDPFEASPLKGGFTGPVSSSSIVSDLDQCSIPDSPGWNSFLLADDTERALFSLDDDSKSVSSLTSAAASNEEVQQLLDMKREISDSSSASFFDDPVTDDATAAAAVAAAVAAAEAQDVGVGSDPDSVSIFDENDFGMSHMSVVDPLMDVQVSADGDRVPSSGESAISVGPVAVSLANTDFSEWLTEIC</sequence>
<protein>
    <submittedName>
        <fullName evidence="4">Lysine-specific demethylase 6B</fullName>
    </submittedName>
</protein>
<comment type="caution">
    <text evidence="4">The sequence shown here is derived from an EMBL/GenBank/DDBJ whole genome shotgun (WGS) entry which is preliminary data.</text>
</comment>
<accession>A0A2R5GM69</accession>
<name>A0A2R5GM69_9STRA</name>
<feature type="region of interest" description="Disordered" evidence="3">
    <location>
        <begin position="52"/>
        <end position="98"/>
    </location>
</feature>
<feature type="compositionally biased region" description="Polar residues" evidence="3">
    <location>
        <begin position="866"/>
        <end position="880"/>
    </location>
</feature>
<feature type="compositionally biased region" description="Basic and acidic residues" evidence="3">
    <location>
        <begin position="336"/>
        <end position="346"/>
    </location>
</feature>
<dbReference type="GO" id="GO:0000978">
    <property type="term" value="F:RNA polymerase II cis-regulatory region sequence-specific DNA binding"/>
    <property type="evidence" value="ECO:0007669"/>
    <property type="project" value="TreeGrafter"/>
</dbReference>
<dbReference type="GO" id="GO:0031490">
    <property type="term" value="F:chromatin DNA binding"/>
    <property type="evidence" value="ECO:0007669"/>
    <property type="project" value="TreeGrafter"/>
</dbReference>
<feature type="compositionally biased region" description="Low complexity" evidence="3">
    <location>
        <begin position="923"/>
        <end position="933"/>
    </location>
</feature>
<feature type="compositionally biased region" description="Basic and acidic residues" evidence="3">
    <location>
        <begin position="837"/>
        <end position="855"/>
    </location>
</feature>
<dbReference type="EMBL" id="BEYU01000111">
    <property type="protein sequence ID" value="GBG31992.1"/>
    <property type="molecule type" value="Genomic_DNA"/>
</dbReference>
<feature type="compositionally biased region" description="Low complexity" evidence="3">
    <location>
        <begin position="354"/>
        <end position="390"/>
    </location>
</feature>
<proteinExistence type="predicted"/>
<feature type="compositionally biased region" description="Acidic residues" evidence="3">
    <location>
        <begin position="391"/>
        <end position="401"/>
    </location>
</feature>
<dbReference type="OrthoDB" id="418911at2759"/>